<protein>
    <submittedName>
        <fullName evidence="4">Ankyrin repeat-containing domain protein</fullName>
    </submittedName>
</protein>
<dbReference type="PANTHER" id="PTHR24189:SF50">
    <property type="entry name" value="ANKYRIN REPEAT AND SOCS BOX PROTEIN 2"/>
    <property type="match status" value="1"/>
</dbReference>
<evidence type="ECO:0000313" key="4">
    <source>
        <dbReference type="EMBL" id="KAB8213340.1"/>
    </source>
</evidence>
<keyword evidence="2 3" id="KW-0040">ANK repeat</keyword>
<feature type="repeat" description="ANK" evidence="3">
    <location>
        <begin position="173"/>
        <end position="202"/>
    </location>
</feature>
<evidence type="ECO:0000313" key="5">
    <source>
        <dbReference type="Proteomes" id="UP000326799"/>
    </source>
</evidence>
<evidence type="ECO:0000256" key="2">
    <source>
        <dbReference type="ARBA" id="ARBA00023043"/>
    </source>
</evidence>
<dbReference type="InterPro" id="IPR050745">
    <property type="entry name" value="Multifunctional_regulatory"/>
</dbReference>
<dbReference type="SUPFAM" id="SSF48403">
    <property type="entry name" value="Ankyrin repeat"/>
    <property type="match status" value="1"/>
</dbReference>
<dbReference type="EMBL" id="ML733634">
    <property type="protein sequence ID" value="KAB8213340.1"/>
    <property type="molecule type" value="Genomic_DNA"/>
</dbReference>
<dbReference type="Pfam" id="PF12796">
    <property type="entry name" value="Ank_2"/>
    <property type="match status" value="1"/>
</dbReference>
<feature type="repeat" description="ANK" evidence="3">
    <location>
        <begin position="132"/>
        <end position="164"/>
    </location>
</feature>
<dbReference type="SMART" id="SM00248">
    <property type="entry name" value="ANK"/>
    <property type="match status" value="4"/>
</dbReference>
<gene>
    <name evidence="4" type="ORF">BDV33DRAFT_210305</name>
</gene>
<keyword evidence="5" id="KW-1185">Reference proteome</keyword>
<reference evidence="4 5" key="1">
    <citation type="submission" date="2019-04" db="EMBL/GenBank/DDBJ databases">
        <title>Fungal friends and foes A comparative genomics study of 23 Aspergillus species from section Flavi.</title>
        <authorList>
            <consortium name="DOE Joint Genome Institute"/>
            <person name="Kjaerbolling I."/>
            <person name="Vesth T.C."/>
            <person name="Frisvad J.C."/>
            <person name="Nybo J.L."/>
            <person name="Theobald S."/>
            <person name="Kildgaard S."/>
            <person name="Petersen T.I."/>
            <person name="Kuo A."/>
            <person name="Sato A."/>
            <person name="Lyhne E.K."/>
            <person name="Kogle M.E."/>
            <person name="Wiebenga A."/>
            <person name="Kun R.S."/>
            <person name="Lubbers R.J."/>
            <person name="Makela M.R."/>
            <person name="Barry K."/>
            <person name="Chovatia M."/>
            <person name="Clum A."/>
            <person name="Daum C."/>
            <person name="Haridas S."/>
            <person name="He G."/>
            <person name="LaButti K."/>
            <person name="Lipzen A."/>
            <person name="Mondo S."/>
            <person name="Pangilinan J."/>
            <person name="Riley R."/>
            <person name="Salamov A."/>
            <person name="Simmons B.A."/>
            <person name="Magnuson J.K."/>
            <person name="Henrissat B."/>
            <person name="Mortensen U.H."/>
            <person name="Larsen T.O."/>
            <person name="De vries R.P."/>
            <person name="Grigoriev I.V."/>
            <person name="Machida M."/>
            <person name="Baker S.E."/>
            <person name="Andersen M.R."/>
        </authorList>
    </citation>
    <scope>NUCLEOTIDE SEQUENCE [LARGE SCALE GENOMIC DNA]</scope>
    <source>
        <strain evidence="4 5">CBS 126849</strain>
    </source>
</reference>
<name>A0A5N6EA95_9EURO</name>
<dbReference type="PROSITE" id="PS50088">
    <property type="entry name" value="ANK_REPEAT"/>
    <property type="match status" value="2"/>
</dbReference>
<dbReference type="AlphaFoldDB" id="A0A5N6EA95"/>
<organism evidence="4 5">
    <name type="scientific">Aspergillus novoparasiticus</name>
    <dbReference type="NCBI Taxonomy" id="986946"/>
    <lineage>
        <taxon>Eukaryota</taxon>
        <taxon>Fungi</taxon>
        <taxon>Dikarya</taxon>
        <taxon>Ascomycota</taxon>
        <taxon>Pezizomycotina</taxon>
        <taxon>Eurotiomycetes</taxon>
        <taxon>Eurotiomycetidae</taxon>
        <taxon>Eurotiales</taxon>
        <taxon>Aspergillaceae</taxon>
        <taxon>Aspergillus</taxon>
        <taxon>Aspergillus subgen. Circumdati</taxon>
    </lineage>
</organism>
<dbReference type="Proteomes" id="UP000326799">
    <property type="component" value="Unassembled WGS sequence"/>
</dbReference>
<evidence type="ECO:0000256" key="3">
    <source>
        <dbReference type="PROSITE-ProRule" id="PRU00023"/>
    </source>
</evidence>
<keyword evidence="1" id="KW-0677">Repeat</keyword>
<accession>A0A5N6EA95</accession>
<dbReference type="InterPro" id="IPR002110">
    <property type="entry name" value="Ankyrin_rpt"/>
</dbReference>
<dbReference type="InterPro" id="IPR036770">
    <property type="entry name" value="Ankyrin_rpt-contain_sf"/>
</dbReference>
<sequence length="231" mass="25571">MLRHGLVKAVKNSQPAITSYLLARGAKIDEAVTIKAAEGRCLQIFQSLYEHGWDVNEPTLFGSNILTHVIDNEQLVRWLLDKGTNPNQGAVLCSPDVNKTTDNESGEVLNAAAEKAPVVVFDLLLARGARLERSHPLYFAAKGGRNNMIRRLLELQVDINGLDDSRGPYKIGTPLHYAARFGHAETVRYLLQEGADPSITGLESLFREAEPFVEVTEVIRNFEVLLVLVNL</sequence>
<dbReference type="PANTHER" id="PTHR24189">
    <property type="entry name" value="MYOTROPHIN"/>
    <property type="match status" value="1"/>
</dbReference>
<dbReference type="Gene3D" id="1.25.40.20">
    <property type="entry name" value="Ankyrin repeat-containing domain"/>
    <property type="match status" value="2"/>
</dbReference>
<evidence type="ECO:0000256" key="1">
    <source>
        <dbReference type="ARBA" id="ARBA00022737"/>
    </source>
</evidence>
<proteinExistence type="predicted"/>
<dbReference type="PROSITE" id="PS50297">
    <property type="entry name" value="ANK_REP_REGION"/>
    <property type="match status" value="1"/>
</dbReference>